<accession>A0A437RSJ3</accession>
<protein>
    <submittedName>
        <fullName evidence="2">Uncharacterized protein</fullName>
    </submittedName>
</protein>
<dbReference type="Proteomes" id="UP000285575">
    <property type="component" value="Unassembled WGS sequence"/>
</dbReference>
<feature type="transmembrane region" description="Helical" evidence="1">
    <location>
        <begin position="49"/>
        <end position="69"/>
    </location>
</feature>
<proteinExistence type="predicted"/>
<keyword evidence="1" id="KW-0472">Membrane</keyword>
<comment type="caution">
    <text evidence="2">The sequence shown here is derived from an EMBL/GenBank/DDBJ whole genome shotgun (WGS) entry which is preliminary data.</text>
</comment>
<evidence type="ECO:0000256" key="1">
    <source>
        <dbReference type="SAM" id="Phobius"/>
    </source>
</evidence>
<evidence type="ECO:0000313" key="3">
    <source>
        <dbReference type="Proteomes" id="UP000285575"/>
    </source>
</evidence>
<keyword evidence="3" id="KW-1185">Reference proteome</keyword>
<dbReference type="EMBL" id="SACR01000001">
    <property type="protein sequence ID" value="RVU49726.1"/>
    <property type="molecule type" value="Genomic_DNA"/>
</dbReference>
<evidence type="ECO:0000313" key="2">
    <source>
        <dbReference type="EMBL" id="RVU49726.1"/>
    </source>
</evidence>
<sequence length="71" mass="7333">MIAKPTPRPDFADTLSVADGPWAWSSLGRAEGSDARELMASVDAADRHLLRLVLCAAAATLVLALATSLGA</sequence>
<dbReference type="AlphaFoldDB" id="A0A437RSJ3"/>
<organism evidence="2 3">
    <name type="scientific">Rubrivivax rivuli</name>
    <dbReference type="NCBI Taxonomy" id="1862385"/>
    <lineage>
        <taxon>Bacteria</taxon>
        <taxon>Pseudomonadati</taxon>
        <taxon>Pseudomonadota</taxon>
        <taxon>Betaproteobacteria</taxon>
        <taxon>Burkholderiales</taxon>
        <taxon>Sphaerotilaceae</taxon>
        <taxon>Rubrivivax</taxon>
    </lineage>
</organism>
<reference evidence="2 3" key="1">
    <citation type="submission" date="2019-01" db="EMBL/GenBank/DDBJ databases">
        <authorList>
            <person name="Chen W.-M."/>
        </authorList>
    </citation>
    <scope>NUCLEOTIDE SEQUENCE [LARGE SCALE GENOMIC DNA]</scope>
    <source>
        <strain evidence="2 3">KYPY4</strain>
    </source>
</reference>
<keyword evidence="1" id="KW-0812">Transmembrane</keyword>
<keyword evidence="1" id="KW-1133">Transmembrane helix</keyword>
<gene>
    <name evidence="2" type="ORF">EOE66_04020</name>
</gene>
<name>A0A437RSJ3_9BURK</name>
<dbReference type="RefSeq" id="WP_128227359.1">
    <property type="nucleotide sequence ID" value="NZ_SACR01000001.1"/>
</dbReference>
<dbReference type="OrthoDB" id="9182515at2"/>